<sequence length="471" mass="50903">MFEIKGVTVTDVTPSSFSVVWYGSEQGLPAISVFQDPSGTNEITNDLEVETFSLIGGDETGNTTAWQQKRGAIYRAAYEMGNMKVTVRGLEPDTVYYFKVSAQSQNGTAIVAPQDGLFQVRTTKETGFVYDARLLRIDLNGTEPDAYLGWLATISSDECLYPLSAMGGDGGPDDGLIFNLANFYGLNGTSWTPTSSKVLALVLHGPNGQILMKDVSIDFTGEFRTSSFEEVQVTPVQGGVDSDGDGLPDSLEQTTCTDPNDPDTDHDGLNDGTEDANQNGTVDAGETDPCNWDTDGDGLSDGEEVSNYATNPLNRDTDGDGYDDFDEIDMGSNPNDLHSVPNYSGFLMDIDSDNDVDGVELEAFGMAYLKRAGEQGYRRRFDVDKNNVIDQFDLSILATQFGLSLGETRYMSIADLDQDGDVDGLDLELVTKCMGTRAGDPQFLSDCDITHDGLVDARDLSLFLKAFGGGL</sequence>
<dbReference type="PANTHER" id="PTHR37467">
    <property type="entry name" value="EXPORTED CALCIUM-BINDING GLYCOPROTEIN-RELATED"/>
    <property type="match status" value="1"/>
</dbReference>
<protein>
    <recommendedName>
        <fullName evidence="7">Fibronectin type-III domain-containing protein</fullName>
    </recommendedName>
</protein>
<dbReference type="PANTHER" id="PTHR37467:SF1">
    <property type="entry name" value="EXPORTED CALCIUM-BINDING GLYCOPROTEIN"/>
    <property type="match status" value="1"/>
</dbReference>
<organism evidence="6">
    <name type="scientific">Dissulfuribacter thermophilus</name>
    <dbReference type="NCBI Taxonomy" id="1156395"/>
    <lineage>
        <taxon>Bacteria</taxon>
        <taxon>Pseudomonadati</taxon>
        <taxon>Thermodesulfobacteriota</taxon>
        <taxon>Dissulfuribacteria</taxon>
        <taxon>Dissulfuribacterales</taxon>
        <taxon>Dissulfuribacteraceae</taxon>
        <taxon>Dissulfuribacter</taxon>
    </lineage>
</organism>
<dbReference type="InterPro" id="IPR053180">
    <property type="entry name" value="Ca-binding_acidic-repeat"/>
</dbReference>
<dbReference type="SUPFAM" id="SSF63446">
    <property type="entry name" value="Type I dockerin domain"/>
    <property type="match status" value="1"/>
</dbReference>
<dbReference type="AlphaFoldDB" id="A0A7V2SW40"/>
<dbReference type="PROSITE" id="PS00018">
    <property type="entry name" value="EF_HAND_1"/>
    <property type="match status" value="2"/>
</dbReference>
<dbReference type="SUPFAM" id="SSF49265">
    <property type="entry name" value="Fibronectin type III"/>
    <property type="match status" value="1"/>
</dbReference>
<dbReference type="Gene3D" id="1.10.1330.10">
    <property type="entry name" value="Dockerin domain"/>
    <property type="match status" value="2"/>
</dbReference>
<comment type="subcellular location">
    <subcellularLocation>
        <location evidence="1">Secreted</location>
    </subcellularLocation>
</comment>
<dbReference type="InterPro" id="IPR013783">
    <property type="entry name" value="Ig-like_fold"/>
</dbReference>
<keyword evidence="4" id="KW-0106">Calcium</keyword>
<feature type="region of interest" description="Disordered" evidence="5">
    <location>
        <begin position="230"/>
        <end position="319"/>
    </location>
</feature>
<dbReference type="EMBL" id="DRND01000212">
    <property type="protein sequence ID" value="HFC46748.1"/>
    <property type="molecule type" value="Genomic_DNA"/>
</dbReference>
<keyword evidence="3" id="KW-0732">Signal</keyword>
<evidence type="ECO:0008006" key="7">
    <source>
        <dbReference type="Google" id="ProtNLM"/>
    </source>
</evidence>
<evidence type="ECO:0000256" key="1">
    <source>
        <dbReference type="ARBA" id="ARBA00004613"/>
    </source>
</evidence>
<evidence type="ECO:0000256" key="2">
    <source>
        <dbReference type="ARBA" id="ARBA00022525"/>
    </source>
</evidence>
<dbReference type="InterPro" id="IPR036439">
    <property type="entry name" value="Dockerin_dom_sf"/>
</dbReference>
<keyword evidence="2" id="KW-0964">Secreted</keyword>
<dbReference type="Pfam" id="PF18884">
    <property type="entry name" value="TSP3_bac"/>
    <property type="match status" value="3"/>
</dbReference>
<dbReference type="GO" id="GO:0000272">
    <property type="term" value="P:polysaccharide catabolic process"/>
    <property type="evidence" value="ECO:0007669"/>
    <property type="project" value="InterPro"/>
</dbReference>
<gene>
    <name evidence="6" type="ORF">ENJ63_02575</name>
</gene>
<dbReference type="InterPro" id="IPR003961">
    <property type="entry name" value="FN3_dom"/>
</dbReference>
<dbReference type="InterPro" id="IPR002105">
    <property type="entry name" value="Dockerin_1_rpt"/>
</dbReference>
<dbReference type="Proteomes" id="UP000885797">
    <property type="component" value="Unassembled WGS sequence"/>
</dbReference>
<dbReference type="InterPro" id="IPR018247">
    <property type="entry name" value="EF_Hand_1_Ca_BS"/>
</dbReference>
<reference evidence="6" key="1">
    <citation type="journal article" date="2020" name="mSystems">
        <title>Genome- and Community-Level Interaction Insights into Carbon Utilization and Element Cycling Functions of Hydrothermarchaeota in Hydrothermal Sediment.</title>
        <authorList>
            <person name="Zhou Z."/>
            <person name="Liu Y."/>
            <person name="Xu W."/>
            <person name="Pan J."/>
            <person name="Luo Z.H."/>
            <person name="Li M."/>
        </authorList>
    </citation>
    <scope>NUCLEOTIDE SEQUENCE [LARGE SCALE GENOMIC DNA]</scope>
    <source>
        <strain evidence="6">HyVt-503</strain>
    </source>
</reference>
<feature type="compositionally biased region" description="Acidic residues" evidence="5">
    <location>
        <begin position="294"/>
        <end position="304"/>
    </location>
</feature>
<name>A0A7V2SW40_9BACT</name>
<evidence type="ECO:0000313" key="6">
    <source>
        <dbReference type="EMBL" id="HFC46748.1"/>
    </source>
</evidence>
<dbReference type="InterPro" id="IPR059100">
    <property type="entry name" value="TSP3_bac"/>
</dbReference>
<dbReference type="InterPro" id="IPR036116">
    <property type="entry name" value="FN3_sf"/>
</dbReference>
<dbReference type="CDD" id="cd00063">
    <property type="entry name" value="FN3"/>
    <property type="match status" value="1"/>
</dbReference>
<comment type="caution">
    <text evidence="6">The sequence shown here is derived from an EMBL/GenBank/DDBJ whole genome shotgun (WGS) entry which is preliminary data.</text>
</comment>
<dbReference type="Pfam" id="PF00404">
    <property type="entry name" value="Dockerin_1"/>
    <property type="match status" value="1"/>
</dbReference>
<dbReference type="Gene3D" id="2.60.40.10">
    <property type="entry name" value="Immunoglobulins"/>
    <property type="match status" value="1"/>
</dbReference>
<proteinExistence type="predicted"/>
<evidence type="ECO:0000256" key="3">
    <source>
        <dbReference type="ARBA" id="ARBA00022729"/>
    </source>
</evidence>
<evidence type="ECO:0000256" key="4">
    <source>
        <dbReference type="ARBA" id="ARBA00022837"/>
    </source>
</evidence>
<dbReference type="GO" id="GO:0004553">
    <property type="term" value="F:hydrolase activity, hydrolyzing O-glycosyl compounds"/>
    <property type="evidence" value="ECO:0007669"/>
    <property type="project" value="InterPro"/>
</dbReference>
<evidence type="ECO:0000256" key="5">
    <source>
        <dbReference type="SAM" id="MobiDB-lite"/>
    </source>
</evidence>
<accession>A0A7V2SW40</accession>